<dbReference type="EMBL" id="LAZR01001770">
    <property type="protein sequence ID" value="KKN39335.1"/>
    <property type="molecule type" value="Genomic_DNA"/>
</dbReference>
<accession>A0A0F9Q5U0</accession>
<dbReference type="AlphaFoldDB" id="A0A0F9Q5U0"/>
<proteinExistence type="predicted"/>
<organism evidence="1">
    <name type="scientific">marine sediment metagenome</name>
    <dbReference type="NCBI Taxonomy" id="412755"/>
    <lineage>
        <taxon>unclassified sequences</taxon>
        <taxon>metagenomes</taxon>
        <taxon>ecological metagenomes</taxon>
    </lineage>
</organism>
<evidence type="ECO:0000313" key="1">
    <source>
        <dbReference type="EMBL" id="KKN39335.1"/>
    </source>
</evidence>
<comment type="caution">
    <text evidence="1">The sequence shown here is derived from an EMBL/GenBank/DDBJ whole genome shotgun (WGS) entry which is preliminary data.</text>
</comment>
<name>A0A0F9Q5U0_9ZZZZ</name>
<gene>
    <name evidence="1" type="ORF">LCGC14_0744400</name>
</gene>
<sequence>MDIRELSDSLQNEMAHLWALGDAAMELGKDEVVKNLGEASRFLATAAGLLLPPPGGVKEPDPQALLQTNEITRRLNALADKMEQGLPAKPLDPLGLVDGVQRDVKRLRWPLRLE</sequence>
<reference evidence="1" key="1">
    <citation type="journal article" date="2015" name="Nature">
        <title>Complex archaea that bridge the gap between prokaryotes and eukaryotes.</title>
        <authorList>
            <person name="Spang A."/>
            <person name="Saw J.H."/>
            <person name="Jorgensen S.L."/>
            <person name="Zaremba-Niedzwiedzka K."/>
            <person name="Martijn J."/>
            <person name="Lind A.E."/>
            <person name="van Eijk R."/>
            <person name="Schleper C."/>
            <person name="Guy L."/>
            <person name="Ettema T.J."/>
        </authorList>
    </citation>
    <scope>NUCLEOTIDE SEQUENCE</scope>
</reference>
<protein>
    <submittedName>
        <fullName evidence="1">Uncharacterized protein</fullName>
    </submittedName>
</protein>